<dbReference type="PANTHER" id="PTHR13604">
    <property type="entry name" value="DC12-RELATED"/>
    <property type="match status" value="1"/>
</dbReference>
<comment type="similarity">
    <text evidence="1 8">Belongs to the SOS response-associated peptidase family.</text>
</comment>
<dbReference type="Gene3D" id="3.90.1680.10">
    <property type="entry name" value="SOS response associated peptidase-like"/>
    <property type="match status" value="1"/>
</dbReference>
<evidence type="ECO:0000256" key="7">
    <source>
        <dbReference type="ARBA" id="ARBA00023239"/>
    </source>
</evidence>
<dbReference type="GO" id="GO:0016829">
    <property type="term" value="F:lyase activity"/>
    <property type="evidence" value="ECO:0007669"/>
    <property type="project" value="UniProtKB-KW"/>
</dbReference>
<keyword evidence="7" id="KW-0456">Lyase</keyword>
<reference evidence="9" key="2">
    <citation type="journal article" date="2019" name="Genome Biol. Evol.">
        <title>Day and night: Metabolic profiles and evolutionary relationships of six axenic non-marine cyanobacteria.</title>
        <authorList>
            <person name="Will S.E."/>
            <person name="Henke P."/>
            <person name="Boedeker C."/>
            <person name="Huang S."/>
            <person name="Brinkmann H."/>
            <person name="Rohde M."/>
            <person name="Jarek M."/>
            <person name="Friedl T."/>
            <person name="Seufert S."/>
            <person name="Schumacher M."/>
            <person name="Overmann J."/>
            <person name="Neumann-Schaal M."/>
            <person name="Petersen J."/>
        </authorList>
    </citation>
    <scope>NUCLEOTIDE SEQUENCE [LARGE SCALE GENOMIC DNA]</scope>
    <source>
        <strain evidence="9">PCC 7102</strain>
    </source>
</reference>
<dbReference type="PANTHER" id="PTHR13604:SF0">
    <property type="entry name" value="ABASIC SITE PROCESSING PROTEIN HMCES"/>
    <property type="match status" value="1"/>
</dbReference>
<evidence type="ECO:0000313" key="9">
    <source>
        <dbReference type="EMBL" id="RUT05600.1"/>
    </source>
</evidence>
<dbReference type="InterPro" id="IPR036590">
    <property type="entry name" value="SRAP-like"/>
</dbReference>
<reference evidence="9" key="1">
    <citation type="submission" date="2018-12" db="EMBL/GenBank/DDBJ databases">
        <authorList>
            <person name="Will S."/>
            <person name="Neumann-Schaal M."/>
            <person name="Henke P."/>
        </authorList>
    </citation>
    <scope>NUCLEOTIDE SEQUENCE</scope>
    <source>
        <strain evidence="9">PCC 7102</strain>
    </source>
</reference>
<keyword evidence="5" id="KW-0190">Covalent protein-DNA linkage</keyword>
<evidence type="ECO:0000256" key="1">
    <source>
        <dbReference type="ARBA" id="ARBA00008136"/>
    </source>
</evidence>
<evidence type="ECO:0000313" key="10">
    <source>
        <dbReference type="Proteomes" id="UP000271624"/>
    </source>
</evidence>
<evidence type="ECO:0000256" key="5">
    <source>
        <dbReference type="ARBA" id="ARBA00023124"/>
    </source>
</evidence>
<keyword evidence="3" id="KW-0227">DNA damage</keyword>
<dbReference type="GO" id="GO:0006508">
    <property type="term" value="P:proteolysis"/>
    <property type="evidence" value="ECO:0007669"/>
    <property type="project" value="UniProtKB-KW"/>
</dbReference>
<keyword evidence="10" id="KW-1185">Reference proteome</keyword>
<keyword evidence="2 8" id="KW-0645">Protease</keyword>
<evidence type="ECO:0000256" key="8">
    <source>
        <dbReference type="RuleBase" id="RU364100"/>
    </source>
</evidence>
<sequence>MCGRFTLTRLEEKLAEVFDIPNIPDFKPQYNVAPTQTVMTVLHHPEHHHVFQLLHWGLIPSWSKDPSIASKLINARSETVAEKPSFRSAFKKRRCLVIADGFYEWQRTEGKKQPYYFQLQDSQPFGFAGLWEQWHSNEGEQIDTCTILTTSANSLMAPIHDRMPVILKPEDYDLWLDVQVQDPKMLQPLLQPYSTEAMTAYPVSTIVNSPKNNTPECVAPVG</sequence>
<comment type="caution">
    <text evidence="9">The sequence shown here is derived from an EMBL/GenBank/DDBJ whole genome shotgun (WGS) entry which is preliminary data.</text>
</comment>
<dbReference type="EMBL" id="RSCL01000008">
    <property type="protein sequence ID" value="RUT05600.1"/>
    <property type="molecule type" value="Genomic_DNA"/>
</dbReference>
<keyword evidence="6" id="KW-0238">DNA-binding</keyword>
<evidence type="ECO:0000256" key="2">
    <source>
        <dbReference type="ARBA" id="ARBA00022670"/>
    </source>
</evidence>
<dbReference type="Proteomes" id="UP000271624">
    <property type="component" value="Unassembled WGS sequence"/>
</dbReference>
<name>A0A433VHP6_9CYAN</name>
<dbReference type="AlphaFoldDB" id="A0A433VHP6"/>
<gene>
    <name evidence="9" type="ORF">DSM106972_036070</name>
</gene>
<dbReference type="GO" id="GO:0008233">
    <property type="term" value="F:peptidase activity"/>
    <property type="evidence" value="ECO:0007669"/>
    <property type="project" value="UniProtKB-KW"/>
</dbReference>
<dbReference type="RefSeq" id="WP_127082064.1">
    <property type="nucleotide sequence ID" value="NZ_RSCL01000008.1"/>
</dbReference>
<organism evidence="9 10">
    <name type="scientific">Dulcicalothrix desertica PCC 7102</name>
    <dbReference type="NCBI Taxonomy" id="232991"/>
    <lineage>
        <taxon>Bacteria</taxon>
        <taxon>Bacillati</taxon>
        <taxon>Cyanobacteriota</taxon>
        <taxon>Cyanophyceae</taxon>
        <taxon>Nostocales</taxon>
        <taxon>Calotrichaceae</taxon>
        <taxon>Dulcicalothrix</taxon>
    </lineage>
</organism>
<keyword evidence="4 8" id="KW-0378">Hydrolase</keyword>
<accession>A0A433VHP6</accession>
<dbReference type="EC" id="3.4.-.-" evidence="8"/>
<evidence type="ECO:0000256" key="4">
    <source>
        <dbReference type="ARBA" id="ARBA00022801"/>
    </source>
</evidence>
<dbReference type="InterPro" id="IPR003738">
    <property type="entry name" value="SRAP"/>
</dbReference>
<dbReference type="SUPFAM" id="SSF143081">
    <property type="entry name" value="BB1717-like"/>
    <property type="match status" value="1"/>
</dbReference>
<evidence type="ECO:0000256" key="3">
    <source>
        <dbReference type="ARBA" id="ARBA00022763"/>
    </source>
</evidence>
<proteinExistence type="inferred from homology"/>
<dbReference type="GO" id="GO:0003697">
    <property type="term" value="F:single-stranded DNA binding"/>
    <property type="evidence" value="ECO:0007669"/>
    <property type="project" value="InterPro"/>
</dbReference>
<evidence type="ECO:0000256" key="6">
    <source>
        <dbReference type="ARBA" id="ARBA00023125"/>
    </source>
</evidence>
<dbReference type="OrthoDB" id="9782620at2"/>
<protein>
    <recommendedName>
        <fullName evidence="8">Abasic site processing protein</fullName>
        <ecNumber evidence="8">3.4.-.-</ecNumber>
    </recommendedName>
</protein>
<dbReference type="Pfam" id="PF02586">
    <property type="entry name" value="SRAP"/>
    <property type="match status" value="1"/>
</dbReference>
<dbReference type="GO" id="GO:0106300">
    <property type="term" value="P:protein-DNA covalent cross-linking repair"/>
    <property type="evidence" value="ECO:0007669"/>
    <property type="project" value="InterPro"/>
</dbReference>